<evidence type="ECO:0000259" key="6">
    <source>
        <dbReference type="Pfam" id="PF00107"/>
    </source>
</evidence>
<dbReference type="InterPro" id="IPR036291">
    <property type="entry name" value="NAD(P)-bd_dom_sf"/>
</dbReference>
<dbReference type="InterPro" id="IPR011032">
    <property type="entry name" value="GroES-like_sf"/>
</dbReference>
<keyword evidence="8" id="KW-1185">Reference proteome</keyword>
<evidence type="ECO:0000256" key="1">
    <source>
        <dbReference type="ARBA" id="ARBA00001947"/>
    </source>
</evidence>
<comment type="caution">
    <text evidence="7">The sequence shown here is derived from an EMBL/GenBank/DDBJ whole genome shotgun (WGS) entry which is preliminary data.</text>
</comment>
<evidence type="ECO:0000256" key="4">
    <source>
        <dbReference type="ARBA" id="ARBA00022833"/>
    </source>
</evidence>
<protein>
    <submittedName>
        <fullName evidence="7">Dehydrogenase</fullName>
    </submittedName>
</protein>
<sequence>MVRRDNYSVQFIEKQQAALVKCDWQDCPPSEHEIIGRTLVSLVSSGSERGAYMDYFGGTTYPLETGYAAVMEVQEIGVAVTNVKVGDIVFAMVPHRAYNRVKDDEVIHIPTGMLPEHAVIGRFPAVSMTSMIHTRIRPTEVVLVTGLGVVGLMCAEVMQHCGYKVYAFDPNLSRREVAQSCGLRHVYGSLDDVPEVKGVAGLAMECSGRENAVYSLIANLRKGGELYLIGVPWFRSTDTFAQELLLNIFYGYIHVYSGWEWSLPDRPKDFDPNSNYNSIKTAMEWIRDGLIKVEGIYDIVPPSECAGVYESISKGTLQKTCVLFDWRDLQK</sequence>
<dbReference type="EMBL" id="BMFT01000002">
    <property type="protein sequence ID" value="GGH30610.1"/>
    <property type="molecule type" value="Genomic_DNA"/>
</dbReference>
<comment type="similarity">
    <text evidence="2">Belongs to the zinc-containing alcohol dehydrogenase family.</text>
</comment>
<reference evidence="8" key="1">
    <citation type="journal article" date="2019" name="Int. J. Syst. Evol. Microbiol.">
        <title>The Global Catalogue of Microorganisms (GCM) 10K type strain sequencing project: providing services to taxonomists for standard genome sequencing and annotation.</title>
        <authorList>
            <consortium name="The Broad Institute Genomics Platform"/>
            <consortium name="The Broad Institute Genome Sequencing Center for Infectious Disease"/>
            <person name="Wu L."/>
            <person name="Ma J."/>
        </authorList>
    </citation>
    <scope>NUCLEOTIDE SEQUENCE [LARGE SCALE GENOMIC DNA]</scope>
    <source>
        <strain evidence="8">CGMCC 1.12769</strain>
    </source>
</reference>
<dbReference type="PANTHER" id="PTHR43350">
    <property type="entry name" value="NAD-DEPENDENT ALCOHOL DEHYDROGENASE"/>
    <property type="match status" value="1"/>
</dbReference>
<name>A0ABQ1YMD2_9BACL</name>
<dbReference type="SUPFAM" id="SSF50129">
    <property type="entry name" value="GroES-like"/>
    <property type="match status" value="1"/>
</dbReference>
<comment type="cofactor">
    <cofactor evidence="1">
        <name>Zn(2+)</name>
        <dbReference type="ChEBI" id="CHEBI:29105"/>
    </cofactor>
</comment>
<dbReference type="Gene3D" id="3.90.180.10">
    <property type="entry name" value="Medium-chain alcohol dehydrogenases, catalytic domain"/>
    <property type="match status" value="1"/>
</dbReference>
<dbReference type="SUPFAM" id="SSF51735">
    <property type="entry name" value="NAD(P)-binding Rossmann-fold domains"/>
    <property type="match status" value="1"/>
</dbReference>
<evidence type="ECO:0000256" key="3">
    <source>
        <dbReference type="ARBA" id="ARBA00022723"/>
    </source>
</evidence>
<keyword evidence="3" id="KW-0479">Metal-binding</keyword>
<evidence type="ECO:0000256" key="5">
    <source>
        <dbReference type="ARBA" id="ARBA00023002"/>
    </source>
</evidence>
<dbReference type="Proteomes" id="UP000659344">
    <property type="component" value="Unassembled WGS sequence"/>
</dbReference>
<accession>A0ABQ1YMD2</accession>
<organism evidence="7 8">
    <name type="scientific">Paenibacillus segetis</name>
    <dbReference type="NCBI Taxonomy" id="1325360"/>
    <lineage>
        <taxon>Bacteria</taxon>
        <taxon>Bacillati</taxon>
        <taxon>Bacillota</taxon>
        <taxon>Bacilli</taxon>
        <taxon>Bacillales</taxon>
        <taxon>Paenibacillaceae</taxon>
        <taxon>Paenibacillus</taxon>
    </lineage>
</organism>
<dbReference type="Gene3D" id="3.40.50.720">
    <property type="entry name" value="NAD(P)-binding Rossmann-like Domain"/>
    <property type="match status" value="1"/>
</dbReference>
<evidence type="ECO:0000313" key="7">
    <source>
        <dbReference type="EMBL" id="GGH30610.1"/>
    </source>
</evidence>
<evidence type="ECO:0000313" key="8">
    <source>
        <dbReference type="Proteomes" id="UP000659344"/>
    </source>
</evidence>
<dbReference type="InterPro" id="IPR013149">
    <property type="entry name" value="ADH-like_C"/>
</dbReference>
<dbReference type="PANTHER" id="PTHR43350:SF19">
    <property type="entry name" value="D-GULOSIDE 3-DEHYDROGENASE"/>
    <property type="match status" value="1"/>
</dbReference>
<dbReference type="Pfam" id="PF00107">
    <property type="entry name" value="ADH_zinc_N"/>
    <property type="match status" value="1"/>
</dbReference>
<keyword evidence="5" id="KW-0560">Oxidoreductase</keyword>
<proteinExistence type="inferred from homology"/>
<dbReference type="RefSeq" id="WP_188541038.1">
    <property type="nucleotide sequence ID" value="NZ_BMFT01000002.1"/>
</dbReference>
<feature type="domain" description="Alcohol dehydrogenase-like C-terminal" evidence="6">
    <location>
        <begin position="150"/>
        <end position="235"/>
    </location>
</feature>
<keyword evidence="4" id="KW-0862">Zinc</keyword>
<gene>
    <name evidence="7" type="ORF">GCM10008013_33830</name>
</gene>
<evidence type="ECO:0000256" key="2">
    <source>
        <dbReference type="ARBA" id="ARBA00008072"/>
    </source>
</evidence>